<dbReference type="Proteomes" id="UP000199280">
    <property type="component" value="Unassembled WGS sequence"/>
</dbReference>
<proteinExistence type="predicted"/>
<keyword evidence="2" id="KW-0378">Hydrolase</keyword>
<evidence type="ECO:0000313" key="4">
    <source>
        <dbReference type="Proteomes" id="UP000076878"/>
    </source>
</evidence>
<evidence type="ECO:0000259" key="1">
    <source>
        <dbReference type="Pfam" id="PF12146"/>
    </source>
</evidence>
<evidence type="ECO:0000313" key="3">
    <source>
        <dbReference type="EMBL" id="SEJ85749.1"/>
    </source>
</evidence>
<evidence type="ECO:0000313" key="5">
    <source>
        <dbReference type="Proteomes" id="UP000199280"/>
    </source>
</evidence>
<evidence type="ECO:0000313" key="2">
    <source>
        <dbReference type="EMBL" id="CZR03208.1"/>
    </source>
</evidence>
<dbReference type="Pfam" id="PF12146">
    <property type="entry name" value="Hydrolase_4"/>
    <property type="match status" value="1"/>
</dbReference>
<dbReference type="AlphaFoldDB" id="A0A143Z0H2"/>
<dbReference type="InterPro" id="IPR051044">
    <property type="entry name" value="MAG_DAG_Lipase"/>
</dbReference>
<dbReference type="Gene3D" id="3.40.50.1820">
    <property type="entry name" value="alpha/beta hydrolase"/>
    <property type="match status" value="1"/>
</dbReference>
<dbReference type="Proteomes" id="UP000076878">
    <property type="component" value="Unassembled WGS sequence"/>
</dbReference>
<dbReference type="PANTHER" id="PTHR11614">
    <property type="entry name" value="PHOSPHOLIPASE-RELATED"/>
    <property type="match status" value="1"/>
</dbReference>
<keyword evidence="5" id="KW-1185">Reference proteome</keyword>
<dbReference type="SUPFAM" id="SSF53474">
    <property type="entry name" value="alpha/beta-Hydrolases"/>
    <property type="match status" value="1"/>
</dbReference>
<dbReference type="STRING" id="640938.TR210_1983"/>
<organism evidence="2 4">
    <name type="scientific">Trichococcus ilyis</name>
    <dbReference type="NCBI Taxonomy" id="640938"/>
    <lineage>
        <taxon>Bacteria</taxon>
        <taxon>Bacillati</taxon>
        <taxon>Bacillota</taxon>
        <taxon>Bacilli</taxon>
        <taxon>Lactobacillales</taxon>
        <taxon>Carnobacteriaceae</taxon>
        <taxon>Trichococcus</taxon>
    </lineage>
</organism>
<accession>A0A143Z0H2</accession>
<dbReference type="InterPro" id="IPR029058">
    <property type="entry name" value="AB_hydrolase_fold"/>
</dbReference>
<gene>
    <name evidence="3" type="ORF">SAMN05216375_1325</name>
    <name evidence="2" type="ORF">TR210_1983</name>
</gene>
<dbReference type="RefSeq" id="WP_068623350.1">
    <property type="nucleotide sequence ID" value="NZ_FJNB01000014.1"/>
</dbReference>
<name>A0A143Z0H2_9LACT</name>
<dbReference type="InterPro" id="IPR022742">
    <property type="entry name" value="Hydrolase_4"/>
</dbReference>
<feature type="domain" description="Serine aminopeptidase S33" evidence="1">
    <location>
        <begin position="28"/>
        <end position="293"/>
    </location>
</feature>
<reference evidence="2 4" key="1">
    <citation type="submission" date="2016-02" db="EMBL/GenBank/DDBJ databases">
        <authorList>
            <person name="Wen L."/>
            <person name="He K."/>
            <person name="Yang H."/>
        </authorList>
    </citation>
    <scope>NUCLEOTIDE SEQUENCE [LARGE SCALE GENOMIC DNA]</scope>
    <source>
        <strain evidence="2">Trichococcus_R210</strain>
    </source>
</reference>
<reference evidence="3 5" key="2">
    <citation type="submission" date="2016-10" db="EMBL/GenBank/DDBJ databases">
        <authorList>
            <person name="Varghese N."/>
            <person name="Submissions S."/>
        </authorList>
    </citation>
    <scope>NUCLEOTIDE SEQUENCE [LARGE SCALE GENOMIC DNA]</scope>
    <source>
        <strain evidence="3 5">DSM 22150</strain>
    </source>
</reference>
<dbReference type="GO" id="GO:0016787">
    <property type="term" value="F:hydrolase activity"/>
    <property type="evidence" value="ECO:0007669"/>
    <property type="project" value="UniProtKB-KW"/>
</dbReference>
<protein>
    <submittedName>
        <fullName evidence="2">Alpha/beta hydrolase fold</fullName>
    </submittedName>
    <submittedName>
        <fullName evidence="3">Lysophospholipase, alpha-beta hydrolase superfamily</fullName>
    </submittedName>
</protein>
<dbReference type="OrthoDB" id="9806902at2"/>
<dbReference type="EMBL" id="FJNB01000014">
    <property type="protein sequence ID" value="CZR03208.1"/>
    <property type="molecule type" value="Genomic_DNA"/>
</dbReference>
<sequence length="313" mass="34231">MTATVFTFRSSDGMEIFAMKWSPESPRKPKAAVQIAHGYAEHIGRYDHFAHKLVEAGIIVYGNDHRGHGKTNGNSGEAISFADEAGFDKVVADMHALTGIIQSENPDIPLFLFGHSMGSLLIRRYIQLFGDELAGAILSGSGVFSNGLLKLGTVVAASEIKRNGRAHPSRLLDKLVFRNFNRSFKPARTDLDWLSRDPVEVDKFLADPLRGKIGSAGYFHDFFSGLLAMNDAANIQAIPKKLPLHFISGTADPVGGRSGKGVVQTCKAYRQAGLQNVSCKLYEGARHELLNELNKDAVTQDVIDWINAQLEAH</sequence>
<dbReference type="EMBL" id="FNYT01000032">
    <property type="protein sequence ID" value="SEJ85749.1"/>
    <property type="molecule type" value="Genomic_DNA"/>
</dbReference>